<keyword evidence="5 8" id="KW-0067">ATP-binding</keyword>
<dbReference type="Gene3D" id="3.30.1360.30">
    <property type="entry name" value="GAD-like domain"/>
    <property type="match status" value="1"/>
</dbReference>
<dbReference type="Pfam" id="PF02938">
    <property type="entry name" value="GAD"/>
    <property type="match status" value="1"/>
</dbReference>
<keyword evidence="3 8" id="KW-0436">Ligase</keyword>
<reference evidence="10 11" key="1">
    <citation type="submission" date="2016-10" db="EMBL/GenBank/DDBJ databases">
        <authorList>
            <person name="de Groot N.N."/>
        </authorList>
    </citation>
    <scope>NUCLEOTIDE SEQUENCE [LARGE SCALE GENOMIC DNA]</scope>
    <source>
        <strain evidence="10 11">CGMCC 1.3702</strain>
    </source>
</reference>
<dbReference type="Pfam" id="PF00152">
    <property type="entry name" value="tRNA-synt_2"/>
    <property type="match status" value="1"/>
</dbReference>
<feature type="binding site" evidence="8">
    <location>
        <position position="483"/>
    </location>
    <ligand>
        <name>ATP</name>
        <dbReference type="ChEBI" id="CHEBI:30616"/>
    </ligand>
</feature>
<dbReference type="SUPFAM" id="SSF55681">
    <property type="entry name" value="Class II aaRS and biotin synthetases"/>
    <property type="match status" value="1"/>
</dbReference>
<feature type="binding site" evidence="8">
    <location>
        <begin position="221"/>
        <end position="223"/>
    </location>
    <ligand>
        <name>ATP</name>
        <dbReference type="ChEBI" id="CHEBI:30616"/>
    </ligand>
</feature>
<dbReference type="SUPFAM" id="SSF55261">
    <property type="entry name" value="GAD domain-like"/>
    <property type="match status" value="1"/>
</dbReference>
<dbReference type="RefSeq" id="WP_090231956.1">
    <property type="nucleotide sequence ID" value="NZ_FOJW01000001.1"/>
</dbReference>
<keyword evidence="7 8" id="KW-0030">Aminoacyl-tRNA synthetase</keyword>
<comment type="catalytic activity">
    <reaction evidence="8">
        <text>tRNA(Asp) + L-aspartate + ATP = L-aspartyl-tRNA(Asp) + AMP + diphosphate</text>
        <dbReference type="Rhea" id="RHEA:19649"/>
        <dbReference type="Rhea" id="RHEA-COMP:9660"/>
        <dbReference type="Rhea" id="RHEA-COMP:9678"/>
        <dbReference type="ChEBI" id="CHEBI:29991"/>
        <dbReference type="ChEBI" id="CHEBI:30616"/>
        <dbReference type="ChEBI" id="CHEBI:33019"/>
        <dbReference type="ChEBI" id="CHEBI:78442"/>
        <dbReference type="ChEBI" id="CHEBI:78516"/>
        <dbReference type="ChEBI" id="CHEBI:456215"/>
        <dbReference type="EC" id="6.1.1.12"/>
    </reaction>
</comment>
<dbReference type="GO" id="GO:0005737">
    <property type="term" value="C:cytoplasm"/>
    <property type="evidence" value="ECO:0007669"/>
    <property type="project" value="UniProtKB-SubCell"/>
</dbReference>
<gene>
    <name evidence="8" type="primary">aspS</name>
    <name evidence="10" type="ORF">SAMN04488072_10154</name>
</gene>
<evidence type="ECO:0000256" key="4">
    <source>
        <dbReference type="ARBA" id="ARBA00022741"/>
    </source>
</evidence>
<dbReference type="PANTHER" id="PTHR22594:SF5">
    <property type="entry name" value="ASPARTATE--TRNA LIGASE, MITOCHONDRIAL"/>
    <property type="match status" value="1"/>
</dbReference>
<name>A0A1I0UZ73_9BACI</name>
<dbReference type="InterPro" id="IPR012340">
    <property type="entry name" value="NA-bd_OB-fold"/>
</dbReference>
<evidence type="ECO:0000256" key="5">
    <source>
        <dbReference type="ARBA" id="ARBA00022840"/>
    </source>
</evidence>
<keyword evidence="6 8" id="KW-0648">Protein biosynthesis</keyword>
<dbReference type="HAMAP" id="MF_00044">
    <property type="entry name" value="Asp_tRNA_synth_type1"/>
    <property type="match status" value="1"/>
</dbReference>
<dbReference type="GO" id="GO:0140096">
    <property type="term" value="F:catalytic activity, acting on a protein"/>
    <property type="evidence" value="ECO:0007669"/>
    <property type="project" value="UniProtKB-ARBA"/>
</dbReference>
<dbReference type="EMBL" id="FOJW01000001">
    <property type="protein sequence ID" value="SFA69355.1"/>
    <property type="molecule type" value="Genomic_DNA"/>
</dbReference>
<dbReference type="EC" id="6.1.1.12" evidence="8"/>
<feature type="binding site" evidence="8">
    <location>
        <position position="221"/>
    </location>
    <ligand>
        <name>L-aspartate</name>
        <dbReference type="ChEBI" id="CHEBI:29991"/>
    </ligand>
</feature>
<dbReference type="InterPro" id="IPR004524">
    <property type="entry name" value="Asp-tRNA-ligase_1"/>
</dbReference>
<dbReference type="CDD" id="cd00777">
    <property type="entry name" value="AspRS_core"/>
    <property type="match status" value="1"/>
</dbReference>
<dbReference type="NCBIfam" id="NF001750">
    <property type="entry name" value="PRK00476.1"/>
    <property type="match status" value="1"/>
</dbReference>
<dbReference type="OrthoDB" id="9802326at2"/>
<keyword evidence="11" id="KW-1185">Reference proteome</keyword>
<evidence type="ECO:0000256" key="1">
    <source>
        <dbReference type="ARBA" id="ARBA00006303"/>
    </source>
</evidence>
<feature type="binding site" evidence="8">
    <location>
        <begin position="535"/>
        <end position="538"/>
    </location>
    <ligand>
        <name>ATP</name>
        <dbReference type="ChEBI" id="CHEBI:30616"/>
    </ligand>
</feature>
<dbReference type="InterPro" id="IPR004365">
    <property type="entry name" value="NA-bd_OB_tRNA"/>
</dbReference>
<evidence type="ECO:0000256" key="8">
    <source>
        <dbReference type="HAMAP-Rule" id="MF_00044"/>
    </source>
</evidence>
<keyword evidence="2 8" id="KW-0963">Cytoplasm</keyword>
<dbReference type="Gene3D" id="3.30.930.10">
    <property type="entry name" value="Bira Bifunctional Protein, Domain 2"/>
    <property type="match status" value="1"/>
</dbReference>
<dbReference type="GO" id="GO:0004815">
    <property type="term" value="F:aspartate-tRNA ligase activity"/>
    <property type="evidence" value="ECO:0007669"/>
    <property type="project" value="UniProtKB-UniRule"/>
</dbReference>
<feature type="region of interest" description="Aspartate" evidence="8">
    <location>
        <begin position="199"/>
        <end position="202"/>
    </location>
</feature>
<evidence type="ECO:0000256" key="7">
    <source>
        <dbReference type="ARBA" id="ARBA00023146"/>
    </source>
</evidence>
<feature type="binding site" evidence="8">
    <location>
        <position position="449"/>
    </location>
    <ligand>
        <name>L-aspartate</name>
        <dbReference type="ChEBI" id="CHEBI:29991"/>
    </ligand>
</feature>
<feature type="binding site" evidence="8">
    <location>
        <position position="230"/>
    </location>
    <ligand>
        <name>ATP</name>
        <dbReference type="ChEBI" id="CHEBI:30616"/>
    </ligand>
</feature>
<evidence type="ECO:0000256" key="6">
    <source>
        <dbReference type="ARBA" id="ARBA00022917"/>
    </source>
</evidence>
<dbReference type="InterPro" id="IPR006195">
    <property type="entry name" value="aa-tRNA-synth_II"/>
</dbReference>
<accession>A0A1I0UZ73</accession>
<dbReference type="InterPro" id="IPR004115">
    <property type="entry name" value="GAD-like_sf"/>
</dbReference>
<keyword evidence="4 8" id="KW-0547">Nucleotide-binding</keyword>
<comment type="subunit">
    <text evidence="8">Homodimer.</text>
</comment>
<dbReference type="PRINTS" id="PR01042">
    <property type="entry name" value="TRNASYNTHASP"/>
</dbReference>
<evidence type="ECO:0000256" key="2">
    <source>
        <dbReference type="ARBA" id="ARBA00022490"/>
    </source>
</evidence>
<dbReference type="Gene3D" id="2.40.50.140">
    <property type="entry name" value="Nucleic acid-binding proteins"/>
    <property type="match status" value="1"/>
</dbReference>
<dbReference type="GO" id="GO:0003676">
    <property type="term" value="F:nucleic acid binding"/>
    <property type="evidence" value="ECO:0007669"/>
    <property type="project" value="InterPro"/>
</dbReference>
<evidence type="ECO:0000313" key="10">
    <source>
        <dbReference type="EMBL" id="SFA69355.1"/>
    </source>
</evidence>
<dbReference type="PROSITE" id="PS50862">
    <property type="entry name" value="AA_TRNA_LIGASE_II"/>
    <property type="match status" value="1"/>
</dbReference>
<dbReference type="GO" id="GO:0006422">
    <property type="term" value="P:aspartyl-tRNA aminoacylation"/>
    <property type="evidence" value="ECO:0007669"/>
    <property type="project" value="UniProtKB-UniRule"/>
</dbReference>
<proteinExistence type="inferred from homology"/>
<comment type="subcellular location">
    <subcellularLocation>
        <location evidence="8">Cytoplasm</location>
    </subcellularLocation>
</comment>
<sequence>MRERILSGTLGQKDVEQYVLLKGWVQKRRDLGGLIFIDLRDKSGLVQVVFNPDHSRDALETAETVRSEYVIEVYGKVVERDAETVNPVMETGRIEVLASALTILNKAKTPPFLIQEESDVAEDLRLKYRYIDLRRNSLQETFKMRHQTTRAIRNFLNDDGFLEMETPILTKSTPEGARDYLVPSRVHHGQFYALPQSPQLFKQLIMMSGFEKYYQIARCFRDEDLRADRQPEFTQIDIETSFMTSDEIMDMTENMMQYVLKQVKNVDISLPLPRMPYHEAMERFGSDKPDTRFGMELIHVSDIVANSSFKVFQGAIEAGGSVCLLNVKGQAANYSRKDIDQLTEFVKVYGAKGLAWLKVEGSDVNGPIAKFLTDAEKDNLIERADAADGDLLLFGADKSSVVYDSMGSLRLKLGKELNLIDENKFNFLWVTDWPLLEYDEDLQRYFAAHHPFTMPVEEDLDKMDTEPGSVRANAYDLVLNGYELGGGSLRNYKRDQQDKLFEVLGFTQEEANEQFGFLLEALEYGAPPHGGIAMGLDRIVMLLSGRSNLRDTILFPKTASASDLLTDAPGNVRDEQLNELFVQIRSKE</sequence>
<dbReference type="AlphaFoldDB" id="A0A1I0UZ73"/>
<dbReference type="InterPro" id="IPR004364">
    <property type="entry name" value="Aa-tRNA-synt_II"/>
</dbReference>
<dbReference type="SUPFAM" id="SSF50249">
    <property type="entry name" value="Nucleic acid-binding proteins"/>
    <property type="match status" value="1"/>
</dbReference>
<protein>
    <recommendedName>
        <fullName evidence="8">Aspartate--tRNA ligase</fullName>
        <ecNumber evidence="8">6.1.1.12</ecNumber>
    </recommendedName>
    <alternativeName>
        <fullName evidence="8">Aspartyl-tRNA synthetase</fullName>
        <shortName evidence="8">AspRS</shortName>
    </alternativeName>
</protein>
<dbReference type="GO" id="GO:0016740">
    <property type="term" value="F:transferase activity"/>
    <property type="evidence" value="ECO:0007669"/>
    <property type="project" value="UniProtKB-ARBA"/>
</dbReference>
<feature type="binding site" evidence="8">
    <location>
        <position position="490"/>
    </location>
    <ligand>
        <name>L-aspartate</name>
        <dbReference type="ChEBI" id="CHEBI:29991"/>
    </ligand>
</feature>
<organism evidence="10 11">
    <name type="scientific">Lentibacillus halodurans</name>
    <dbReference type="NCBI Taxonomy" id="237679"/>
    <lineage>
        <taxon>Bacteria</taxon>
        <taxon>Bacillati</taxon>
        <taxon>Bacillota</taxon>
        <taxon>Bacilli</taxon>
        <taxon>Bacillales</taxon>
        <taxon>Bacillaceae</taxon>
        <taxon>Lentibacillus</taxon>
    </lineage>
</organism>
<dbReference type="STRING" id="237679.SAMN04488072_10154"/>
<feature type="binding site" evidence="8">
    <location>
        <position position="175"/>
    </location>
    <ligand>
        <name>L-aspartate</name>
        <dbReference type="ChEBI" id="CHEBI:29991"/>
    </ligand>
</feature>
<dbReference type="InterPro" id="IPR047090">
    <property type="entry name" value="AspRS_core"/>
</dbReference>
<comment type="caution">
    <text evidence="8">Lacks conserved residue(s) required for the propagation of feature annotation.</text>
</comment>
<dbReference type="InterPro" id="IPR002312">
    <property type="entry name" value="Asp/Asn-tRNA-synth_IIb"/>
</dbReference>
<dbReference type="CDD" id="cd04317">
    <property type="entry name" value="EcAspRS_like_N"/>
    <property type="match status" value="1"/>
</dbReference>
<feature type="domain" description="Aminoacyl-transfer RNA synthetases class-II family profile" evidence="9">
    <location>
        <begin position="142"/>
        <end position="556"/>
    </location>
</feature>
<evidence type="ECO:0000259" key="9">
    <source>
        <dbReference type="PROSITE" id="PS50862"/>
    </source>
</evidence>
<dbReference type="InterPro" id="IPR045864">
    <property type="entry name" value="aa-tRNA-synth_II/BPL/LPL"/>
</dbReference>
<dbReference type="PANTHER" id="PTHR22594">
    <property type="entry name" value="ASPARTYL/LYSYL-TRNA SYNTHETASE"/>
    <property type="match status" value="1"/>
</dbReference>
<dbReference type="Pfam" id="PF01336">
    <property type="entry name" value="tRNA_anti-codon"/>
    <property type="match status" value="1"/>
</dbReference>
<evidence type="ECO:0000256" key="3">
    <source>
        <dbReference type="ARBA" id="ARBA00022598"/>
    </source>
</evidence>
<dbReference type="InterPro" id="IPR029351">
    <property type="entry name" value="GAD_dom"/>
</dbReference>
<comment type="similarity">
    <text evidence="1 8">Belongs to the class-II aminoacyl-tRNA synthetase family. Type 1 subfamily.</text>
</comment>
<dbReference type="GO" id="GO:0005524">
    <property type="term" value="F:ATP binding"/>
    <property type="evidence" value="ECO:0007669"/>
    <property type="project" value="UniProtKB-UniRule"/>
</dbReference>
<dbReference type="NCBIfam" id="TIGR00459">
    <property type="entry name" value="aspS_bact"/>
    <property type="match status" value="1"/>
</dbReference>
<dbReference type="Proteomes" id="UP000198642">
    <property type="component" value="Unassembled WGS sequence"/>
</dbReference>
<comment type="function">
    <text evidence="8">Catalyzes the attachment of L-aspartate to tRNA(Asp) in a two-step reaction: L-aspartate is first activated by ATP to form Asp-AMP and then transferred to the acceptor end of tRNA(Asp).</text>
</comment>
<dbReference type="InterPro" id="IPR047089">
    <property type="entry name" value="Asp-tRNA-ligase_1_N"/>
</dbReference>
<evidence type="ECO:0000313" key="11">
    <source>
        <dbReference type="Proteomes" id="UP000198642"/>
    </source>
</evidence>